<dbReference type="Proteomes" id="UP000030671">
    <property type="component" value="Unassembled WGS sequence"/>
</dbReference>
<keyword evidence="5" id="KW-0539">Nucleus</keyword>
<dbReference type="PANTHER" id="PTHR46174">
    <property type="entry name" value="CXXC-TYPE ZINC FINGER PROTEIN 1"/>
    <property type="match status" value="1"/>
</dbReference>
<proteinExistence type="predicted"/>
<feature type="domain" description="Zinc finger PHD-type" evidence="7">
    <location>
        <begin position="1"/>
        <end position="35"/>
    </location>
</feature>
<accession>W4KNG2</accession>
<organism evidence="8 9">
    <name type="scientific">Heterobasidion irregulare (strain TC 32-1)</name>
    <dbReference type="NCBI Taxonomy" id="747525"/>
    <lineage>
        <taxon>Eukaryota</taxon>
        <taxon>Fungi</taxon>
        <taxon>Dikarya</taxon>
        <taxon>Basidiomycota</taxon>
        <taxon>Agaricomycotina</taxon>
        <taxon>Agaricomycetes</taxon>
        <taxon>Russulales</taxon>
        <taxon>Bondarzewiaceae</taxon>
        <taxon>Heterobasidion</taxon>
        <taxon>Heterobasidion annosum species complex</taxon>
    </lineage>
</organism>
<dbReference type="EMBL" id="KI925454">
    <property type="protein sequence ID" value="ETW87254.1"/>
    <property type="molecule type" value="Genomic_DNA"/>
</dbReference>
<comment type="subcellular location">
    <subcellularLocation>
        <location evidence="1">Nucleus</location>
    </subcellularLocation>
</comment>
<dbReference type="OrthoDB" id="436852at2759"/>
<dbReference type="eggNOG" id="KOG1632">
    <property type="taxonomic scope" value="Eukaryota"/>
</dbReference>
<dbReference type="InterPro" id="IPR011011">
    <property type="entry name" value="Znf_FYVE_PHD"/>
</dbReference>
<dbReference type="PANTHER" id="PTHR46174:SF1">
    <property type="entry name" value="CXXC-TYPE ZINC FINGER PROTEIN 1"/>
    <property type="match status" value="1"/>
</dbReference>
<dbReference type="InterPro" id="IPR037869">
    <property type="entry name" value="Spp1/CFP1"/>
</dbReference>
<gene>
    <name evidence="8" type="ORF">HETIRDRAFT_437812</name>
</gene>
<evidence type="ECO:0000259" key="7">
    <source>
        <dbReference type="SMART" id="SM00249"/>
    </source>
</evidence>
<dbReference type="InterPro" id="IPR019787">
    <property type="entry name" value="Znf_PHD-finger"/>
</dbReference>
<dbReference type="InParanoid" id="W4KNG2"/>
<dbReference type="AlphaFoldDB" id="W4KNG2"/>
<dbReference type="GeneID" id="20674984"/>
<dbReference type="STRING" id="747525.W4KNG2"/>
<dbReference type="SMART" id="SM00249">
    <property type="entry name" value="PHD"/>
    <property type="match status" value="1"/>
</dbReference>
<dbReference type="GO" id="GO:0008270">
    <property type="term" value="F:zinc ion binding"/>
    <property type="evidence" value="ECO:0007669"/>
    <property type="project" value="UniProtKB-KW"/>
</dbReference>
<evidence type="ECO:0000256" key="3">
    <source>
        <dbReference type="ARBA" id="ARBA00022771"/>
    </source>
</evidence>
<dbReference type="Gene3D" id="3.30.40.10">
    <property type="entry name" value="Zinc/RING finger domain, C3HC4 (zinc finger)"/>
    <property type="match status" value="1"/>
</dbReference>
<dbReference type="GO" id="GO:0048188">
    <property type="term" value="C:Set1C/COMPASS complex"/>
    <property type="evidence" value="ECO:0007669"/>
    <property type="project" value="InterPro"/>
</dbReference>
<evidence type="ECO:0000256" key="4">
    <source>
        <dbReference type="ARBA" id="ARBA00022833"/>
    </source>
</evidence>
<dbReference type="FunCoup" id="W4KNG2">
    <property type="interactions" value="3"/>
</dbReference>
<dbReference type="GO" id="GO:0045893">
    <property type="term" value="P:positive regulation of DNA-templated transcription"/>
    <property type="evidence" value="ECO:0007669"/>
    <property type="project" value="TreeGrafter"/>
</dbReference>
<name>W4KNG2_HETIT</name>
<evidence type="ECO:0000256" key="6">
    <source>
        <dbReference type="SAM" id="MobiDB-lite"/>
    </source>
</evidence>
<evidence type="ECO:0000256" key="5">
    <source>
        <dbReference type="ARBA" id="ARBA00023242"/>
    </source>
</evidence>
<dbReference type="HOGENOM" id="CLU_076683_0_0_1"/>
<keyword evidence="2" id="KW-0479">Metal-binding</keyword>
<dbReference type="InterPro" id="IPR001965">
    <property type="entry name" value="Znf_PHD"/>
</dbReference>
<keyword evidence="4" id="KW-0862">Zinc</keyword>
<evidence type="ECO:0000313" key="8">
    <source>
        <dbReference type="EMBL" id="ETW87254.1"/>
    </source>
</evidence>
<protein>
    <recommendedName>
        <fullName evidence="7">Zinc finger PHD-type domain-containing protein</fullName>
    </recommendedName>
</protein>
<dbReference type="KEGG" id="hir:HETIRDRAFT_437812"/>
<keyword evidence="3" id="KW-0863">Zinc-finger</keyword>
<dbReference type="RefSeq" id="XP_009541177.1">
    <property type="nucleotide sequence ID" value="XM_009542882.1"/>
</dbReference>
<evidence type="ECO:0000256" key="1">
    <source>
        <dbReference type="ARBA" id="ARBA00004123"/>
    </source>
</evidence>
<dbReference type="SUPFAM" id="SSF57903">
    <property type="entry name" value="FYVE/PHD zinc finger"/>
    <property type="match status" value="1"/>
</dbReference>
<dbReference type="InterPro" id="IPR013083">
    <property type="entry name" value="Znf_RING/FYVE/PHD"/>
</dbReference>
<reference evidence="8 9" key="1">
    <citation type="journal article" date="2012" name="New Phytol.">
        <title>Insight into trade-off between wood decay and parasitism from the genome of a fungal forest pathogen.</title>
        <authorList>
            <person name="Olson A."/>
            <person name="Aerts A."/>
            <person name="Asiegbu F."/>
            <person name="Belbahri L."/>
            <person name="Bouzid O."/>
            <person name="Broberg A."/>
            <person name="Canback B."/>
            <person name="Coutinho P.M."/>
            <person name="Cullen D."/>
            <person name="Dalman K."/>
            <person name="Deflorio G."/>
            <person name="van Diepen L.T."/>
            <person name="Dunand C."/>
            <person name="Duplessis S."/>
            <person name="Durling M."/>
            <person name="Gonthier P."/>
            <person name="Grimwood J."/>
            <person name="Fossdal C.G."/>
            <person name="Hansson D."/>
            <person name="Henrissat B."/>
            <person name="Hietala A."/>
            <person name="Himmelstrand K."/>
            <person name="Hoffmeister D."/>
            <person name="Hogberg N."/>
            <person name="James T.Y."/>
            <person name="Karlsson M."/>
            <person name="Kohler A."/>
            <person name="Kues U."/>
            <person name="Lee Y.H."/>
            <person name="Lin Y.C."/>
            <person name="Lind M."/>
            <person name="Lindquist E."/>
            <person name="Lombard V."/>
            <person name="Lucas S."/>
            <person name="Lunden K."/>
            <person name="Morin E."/>
            <person name="Murat C."/>
            <person name="Park J."/>
            <person name="Raffaello T."/>
            <person name="Rouze P."/>
            <person name="Salamov A."/>
            <person name="Schmutz J."/>
            <person name="Solheim H."/>
            <person name="Stahlberg J."/>
            <person name="Velez H."/>
            <person name="de Vries R.P."/>
            <person name="Wiebenga A."/>
            <person name="Woodward S."/>
            <person name="Yakovlev I."/>
            <person name="Garbelotto M."/>
            <person name="Martin F."/>
            <person name="Grigoriev I.V."/>
            <person name="Stenlid J."/>
        </authorList>
    </citation>
    <scope>NUCLEOTIDE SEQUENCE [LARGE SCALE GENOMIC DNA]</scope>
    <source>
        <strain evidence="8 9">TC 32-1</strain>
    </source>
</reference>
<sequence length="383" mass="42855">MIACDRCDEWYHTHCVGMPDLEVDLVDQFICPPCVDKNPELSLHTTWKRRCQYGLAQQDPASAEACHRPARGAFSKYCSDECGLKCMQMRIGAWARSGGAVGDLWEGVKMAERREGIVVSTLLAQEQKQQAPSVDEMQVDGCAQEKSAIPKTNGNGTAITNVHTVDTSPILGIVKPQKPMKERELERLNAQLDVVVEKREAMKKAMEVVVWRERLTELAVQRSEGLDECGWDQRLCFGDEEIAEFGAGVLESYEEESQAQESEAMQVDGAAEQGEWWCRGKSKCDRHDGWQKLRLTEVRFDKDVKEQALQKLTTREREIRKRIEDIVDPQARLSTAATNNAVAAAQYTAPLRNSNVTSIPNGQAKTKINGDTGKKGKKRKSEA</sequence>
<keyword evidence="9" id="KW-1185">Reference proteome</keyword>
<feature type="compositionally biased region" description="Polar residues" evidence="6">
    <location>
        <begin position="351"/>
        <end position="366"/>
    </location>
</feature>
<dbReference type="Pfam" id="PF00628">
    <property type="entry name" value="PHD"/>
    <property type="match status" value="1"/>
</dbReference>
<evidence type="ECO:0000313" key="9">
    <source>
        <dbReference type="Proteomes" id="UP000030671"/>
    </source>
</evidence>
<evidence type="ECO:0000256" key="2">
    <source>
        <dbReference type="ARBA" id="ARBA00022723"/>
    </source>
</evidence>
<feature type="region of interest" description="Disordered" evidence="6">
    <location>
        <begin position="349"/>
        <end position="383"/>
    </location>
</feature>